<gene>
    <name evidence="5" type="ORF">EM808_00075</name>
</gene>
<feature type="transmembrane region" description="Helical" evidence="3">
    <location>
        <begin position="177"/>
        <end position="195"/>
    </location>
</feature>
<dbReference type="PANTHER" id="PTHR22911:SF102">
    <property type="entry name" value="MEMBRANE PROTEIN"/>
    <property type="match status" value="1"/>
</dbReference>
<evidence type="ECO:0000313" key="6">
    <source>
        <dbReference type="Proteomes" id="UP000288024"/>
    </source>
</evidence>
<feature type="transmembrane region" description="Helical" evidence="3">
    <location>
        <begin position="147"/>
        <end position="165"/>
    </location>
</feature>
<comment type="similarity">
    <text evidence="2">Belongs to the EamA transporter family.</text>
</comment>
<evidence type="ECO:0000313" key="5">
    <source>
        <dbReference type="EMBL" id="RVT66932.1"/>
    </source>
</evidence>
<feature type="transmembrane region" description="Helical" evidence="3">
    <location>
        <begin position="265"/>
        <end position="289"/>
    </location>
</feature>
<dbReference type="Pfam" id="PF00892">
    <property type="entry name" value="EamA"/>
    <property type="match status" value="2"/>
</dbReference>
<keyword evidence="3" id="KW-0472">Membrane</keyword>
<evidence type="ECO:0000256" key="1">
    <source>
        <dbReference type="ARBA" id="ARBA00004127"/>
    </source>
</evidence>
<evidence type="ECO:0000259" key="4">
    <source>
        <dbReference type="Pfam" id="PF00892"/>
    </source>
</evidence>
<feature type="transmembrane region" description="Helical" evidence="3">
    <location>
        <begin position="240"/>
        <end position="259"/>
    </location>
</feature>
<dbReference type="EMBL" id="RZTZ01000001">
    <property type="protein sequence ID" value="RVT66932.1"/>
    <property type="molecule type" value="Genomic_DNA"/>
</dbReference>
<dbReference type="PANTHER" id="PTHR22911">
    <property type="entry name" value="ACYL-MALONYL CONDENSING ENZYME-RELATED"/>
    <property type="match status" value="1"/>
</dbReference>
<dbReference type="InterPro" id="IPR037185">
    <property type="entry name" value="EmrE-like"/>
</dbReference>
<reference evidence="5 6" key="1">
    <citation type="submission" date="2019-01" db="EMBL/GenBank/DDBJ databases">
        <title>Bacillus sp. M5HDSG1-1, whole genome shotgun sequence.</title>
        <authorList>
            <person name="Tuo L."/>
        </authorList>
    </citation>
    <scope>NUCLEOTIDE SEQUENCE [LARGE SCALE GENOMIC DNA]</scope>
    <source>
        <strain evidence="5 6">M5HDSG1-1</strain>
    </source>
</reference>
<evidence type="ECO:0000256" key="2">
    <source>
        <dbReference type="ARBA" id="ARBA00007362"/>
    </source>
</evidence>
<dbReference type="RefSeq" id="WP_127734264.1">
    <property type="nucleotide sequence ID" value="NZ_RZTZ01000001.1"/>
</dbReference>
<feature type="transmembrane region" description="Helical" evidence="3">
    <location>
        <begin position="5"/>
        <end position="24"/>
    </location>
</feature>
<evidence type="ECO:0000256" key="3">
    <source>
        <dbReference type="SAM" id="Phobius"/>
    </source>
</evidence>
<dbReference type="InterPro" id="IPR000620">
    <property type="entry name" value="EamA_dom"/>
</dbReference>
<keyword evidence="3" id="KW-0812">Transmembrane</keyword>
<feature type="domain" description="EamA" evidence="4">
    <location>
        <begin position="147"/>
        <end position="280"/>
    </location>
</feature>
<keyword evidence="3" id="KW-1133">Transmembrane helix</keyword>
<feature type="transmembrane region" description="Helical" evidence="3">
    <location>
        <begin position="94"/>
        <end position="111"/>
    </location>
</feature>
<dbReference type="SUPFAM" id="SSF103481">
    <property type="entry name" value="Multidrug resistance efflux transporter EmrE"/>
    <property type="match status" value="2"/>
</dbReference>
<name>A0A437KFA6_9BACI</name>
<feature type="transmembrane region" description="Helical" evidence="3">
    <location>
        <begin position="61"/>
        <end position="82"/>
    </location>
</feature>
<dbReference type="Proteomes" id="UP000288024">
    <property type="component" value="Unassembled WGS sequence"/>
</dbReference>
<comment type="subcellular location">
    <subcellularLocation>
        <location evidence="1">Endomembrane system</location>
        <topology evidence="1">Multi-pass membrane protein</topology>
    </subcellularLocation>
</comment>
<organism evidence="5 6">
    <name type="scientific">Niallia taxi</name>
    <dbReference type="NCBI Taxonomy" id="2499688"/>
    <lineage>
        <taxon>Bacteria</taxon>
        <taxon>Bacillati</taxon>
        <taxon>Bacillota</taxon>
        <taxon>Bacilli</taxon>
        <taxon>Bacillales</taxon>
        <taxon>Bacillaceae</taxon>
        <taxon>Niallia</taxon>
    </lineage>
</organism>
<feature type="domain" description="EamA" evidence="4">
    <location>
        <begin position="5"/>
        <end position="134"/>
    </location>
</feature>
<protein>
    <submittedName>
        <fullName evidence="5">DMT family transporter</fullName>
    </submittedName>
</protein>
<keyword evidence="6" id="KW-1185">Reference proteome</keyword>
<feature type="transmembrane region" description="Helical" evidence="3">
    <location>
        <begin position="207"/>
        <end position="228"/>
    </location>
</feature>
<proteinExistence type="inferred from homology"/>
<comment type="caution">
    <text evidence="5">The sequence shown here is derived from an EMBL/GenBank/DDBJ whole genome shotgun (WGS) entry which is preliminary data.</text>
</comment>
<accession>A0A437KFA6</accession>
<feature type="transmembrane region" description="Helical" evidence="3">
    <location>
        <begin position="30"/>
        <end position="49"/>
    </location>
</feature>
<dbReference type="AlphaFoldDB" id="A0A437KFA6"/>
<sequence length="299" mass="32817">MKSKVLYILSMMIFGTIGLVVRYIDLSSSERALLSSFLGCLFLLIILVITKKKLSWSLIKANALCLFISGFALGGNWIFLYQSFDHTTIANATLGYYFAPVFVMILSPFILHEKLSGKQIICIAVAIIGMFLIIGEGVSAFDTDDLLGLYFGVIAAVFYAALLLFNKFIKDMGKLELTIIQLGITTLMLMPYVFLTEGFKNILEVTGSSIPFILILGIINTGIGFWLFFAGMERLSGQSIAMLSFVDPFVAIIISAIILQEQLTIIQLIGGVLLLGSTFVSETKLTGVFKESTKSKLNS</sequence>
<feature type="transmembrane region" description="Helical" evidence="3">
    <location>
        <begin position="120"/>
        <end position="141"/>
    </location>
</feature>
<dbReference type="GO" id="GO:0016020">
    <property type="term" value="C:membrane"/>
    <property type="evidence" value="ECO:0007669"/>
    <property type="project" value="InterPro"/>
</dbReference>